<feature type="chain" id="PRO_5001496651" description="LTD domain-containing protein" evidence="2">
    <location>
        <begin position="27"/>
        <end position="499"/>
    </location>
</feature>
<keyword evidence="4" id="KW-1185">Reference proteome</keyword>
<comment type="caution">
    <text evidence="3">The sequence shown here is derived from an EMBL/GenBank/DDBJ whole genome shotgun (WGS) entry which is preliminary data.</text>
</comment>
<feature type="region of interest" description="Disordered" evidence="1">
    <location>
        <begin position="453"/>
        <end position="499"/>
    </location>
</feature>
<dbReference type="PROSITE" id="PS51257">
    <property type="entry name" value="PROKAR_LIPOPROTEIN"/>
    <property type="match status" value="1"/>
</dbReference>
<evidence type="ECO:0000256" key="1">
    <source>
        <dbReference type="SAM" id="MobiDB-lite"/>
    </source>
</evidence>
<evidence type="ECO:0000313" key="4">
    <source>
        <dbReference type="Proteomes" id="UP000019678"/>
    </source>
</evidence>
<sequence>MQPKLNLAFALSLALPAALLATSAVSCSVYDDGLVGPGGGTSQGGAPGNTGGAGGTGGSGGSGGEGATSGTGGSGGAGGVGAAGGAGGAGGSGGAPQCTVPTECPGADTECATRTCVGGTCGVDATPQGTALQQQTAGDCLTAQCDGQGSVMQVPSDADLPDDTNECTADACAQGAPTHTPLTDAPCTQGGSYCNALGACVACTLGSHCPSGVCSAQFTCSAPACNDTVLNGMETDVDCGGPTCDDCATGQLCTDNGDCIGGLCATTCQPTCSDTLKNNAETDVDCGGPTCAPCAIGQLCTAATDCASSACGADGLCQPRVLISEARARGLGGANDDFVELYNPMSVPVVLDNTWKLEARGSTAGSYTTRWTGSGVTLPPHGHYLIGGSTYTQMPTRDAPLSSGLADASSVRVLHATQVLDALCFYTTPSTLTDFQTGANFSCEGTPFHNTAGTNNLDRSMERLPGGAAGNSTDTGNNATDFVQSEPSNPQNLASPPTP</sequence>
<feature type="signal peptide" evidence="2">
    <location>
        <begin position="1"/>
        <end position="26"/>
    </location>
</feature>
<dbReference type="RefSeq" id="WP_052373882.1">
    <property type="nucleotide sequence ID" value="NZ_ASRX01000002.1"/>
</dbReference>
<evidence type="ECO:0008006" key="5">
    <source>
        <dbReference type="Google" id="ProtNLM"/>
    </source>
</evidence>
<gene>
    <name evidence="3" type="ORF">CAP_2497</name>
</gene>
<keyword evidence="2" id="KW-0732">Signal</keyword>
<name>A0A017TIC8_9BACT</name>
<organism evidence="3 4">
    <name type="scientific">Chondromyces apiculatus DSM 436</name>
    <dbReference type="NCBI Taxonomy" id="1192034"/>
    <lineage>
        <taxon>Bacteria</taxon>
        <taxon>Pseudomonadati</taxon>
        <taxon>Myxococcota</taxon>
        <taxon>Polyangia</taxon>
        <taxon>Polyangiales</taxon>
        <taxon>Polyangiaceae</taxon>
        <taxon>Chondromyces</taxon>
    </lineage>
</organism>
<evidence type="ECO:0000256" key="2">
    <source>
        <dbReference type="SAM" id="SignalP"/>
    </source>
</evidence>
<dbReference type="eggNOG" id="COG4935">
    <property type="taxonomic scope" value="Bacteria"/>
</dbReference>
<protein>
    <recommendedName>
        <fullName evidence="5">LTD domain-containing protein</fullName>
    </recommendedName>
</protein>
<evidence type="ECO:0000313" key="3">
    <source>
        <dbReference type="EMBL" id="EYF08637.1"/>
    </source>
</evidence>
<dbReference type="AlphaFoldDB" id="A0A017TIC8"/>
<feature type="region of interest" description="Disordered" evidence="1">
    <location>
        <begin position="40"/>
        <end position="74"/>
    </location>
</feature>
<dbReference type="STRING" id="1192034.CAP_2497"/>
<feature type="compositionally biased region" description="Polar residues" evidence="1">
    <location>
        <begin position="470"/>
        <end position="499"/>
    </location>
</feature>
<proteinExistence type="predicted"/>
<dbReference type="Proteomes" id="UP000019678">
    <property type="component" value="Unassembled WGS sequence"/>
</dbReference>
<dbReference type="EMBL" id="ASRX01000002">
    <property type="protein sequence ID" value="EYF08637.1"/>
    <property type="molecule type" value="Genomic_DNA"/>
</dbReference>
<accession>A0A017TIC8</accession>
<reference evidence="3 4" key="1">
    <citation type="submission" date="2013-05" db="EMBL/GenBank/DDBJ databases">
        <title>Genome assembly of Chondromyces apiculatus DSM 436.</title>
        <authorList>
            <person name="Sharma G."/>
            <person name="Khatri I."/>
            <person name="Kaur C."/>
            <person name="Mayilraj S."/>
            <person name="Subramanian S."/>
        </authorList>
    </citation>
    <scope>NUCLEOTIDE SEQUENCE [LARGE SCALE GENOMIC DNA]</scope>
    <source>
        <strain evidence="3 4">DSM 436</strain>
    </source>
</reference>